<comment type="caution">
    <text evidence="2">The sequence shown here is derived from an EMBL/GenBank/DDBJ whole genome shotgun (WGS) entry which is preliminary data.</text>
</comment>
<name>A0A644XSE6_9ZZZZ</name>
<dbReference type="EMBL" id="VSSQ01003120">
    <property type="protein sequence ID" value="MPM19146.1"/>
    <property type="molecule type" value="Genomic_DNA"/>
</dbReference>
<protein>
    <submittedName>
        <fullName evidence="2">Uncharacterized protein</fullName>
    </submittedName>
</protein>
<reference evidence="2" key="1">
    <citation type="submission" date="2019-08" db="EMBL/GenBank/DDBJ databases">
        <authorList>
            <person name="Kucharzyk K."/>
            <person name="Murdoch R.W."/>
            <person name="Higgins S."/>
            <person name="Loffler F."/>
        </authorList>
    </citation>
    <scope>NUCLEOTIDE SEQUENCE</scope>
</reference>
<evidence type="ECO:0000313" key="2">
    <source>
        <dbReference type="EMBL" id="MPM19146.1"/>
    </source>
</evidence>
<gene>
    <name evidence="2" type="ORF">SDC9_65564</name>
</gene>
<dbReference type="AlphaFoldDB" id="A0A644XSE6"/>
<feature type="transmembrane region" description="Helical" evidence="1">
    <location>
        <begin position="12"/>
        <end position="33"/>
    </location>
</feature>
<feature type="transmembrane region" description="Helical" evidence="1">
    <location>
        <begin position="39"/>
        <end position="58"/>
    </location>
</feature>
<keyword evidence="1" id="KW-0472">Membrane</keyword>
<organism evidence="2">
    <name type="scientific">bioreactor metagenome</name>
    <dbReference type="NCBI Taxonomy" id="1076179"/>
    <lineage>
        <taxon>unclassified sequences</taxon>
        <taxon>metagenomes</taxon>
        <taxon>ecological metagenomes</taxon>
    </lineage>
</organism>
<keyword evidence="1" id="KW-1133">Transmembrane helix</keyword>
<accession>A0A644XSE6</accession>
<keyword evidence="1" id="KW-0812">Transmembrane</keyword>
<evidence type="ECO:0000256" key="1">
    <source>
        <dbReference type="SAM" id="Phobius"/>
    </source>
</evidence>
<proteinExistence type="predicted"/>
<sequence length="61" mass="7553">MFRYSGFDKDLFYRYFVLAVILFFDFGFFGYLLDLYGNFFGLFLQNLFFAKLFLYKFICIR</sequence>